<dbReference type="PATRIC" id="fig|1126833.4.peg.3820"/>
<gene>
    <name evidence="4" type="ORF">VN24_17410</name>
</gene>
<evidence type="ECO:0000259" key="3">
    <source>
        <dbReference type="SMART" id="SM00909"/>
    </source>
</evidence>
<evidence type="ECO:0000313" key="5">
    <source>
        <dbReference type="Proteomes" id="UP000032633"/>
    </source>
</evidence>
<feature type="region of interest" description="Disordered" evidence="1">
    <location>
        <begin position="326"/>
        <end position="354"/>
    </location>
</feature>
<reference evidence="4 5" key="1">
    <citation type="journal article" date="2015" name="J. Biotechnol.">
        <title>Complete genome sequence of Paenibacillus beijingensis 7188(T) (=DSM 24997(T)), a novel rhizobacterium from jujube garden soil.</title>
        <authorList>
            <person name="Kwak Y."/>
            <person name="Shin J.H."/>
        </authorList>
    </citation>
    <scope>NUCLEOTIDE SEQUENCE [LARGE SCALE GENOMIC DNA]</scope>
    <source>
        <strain evidence="4 5">DSM 24997</strain>
    </source>
</reference>
<dbReference type="SMART" id="SM00909">
    <property type="entry name" value="Germane"/>
    <property type="match status" value="2"/>
</dbReference>
<protein>
    <recommendedName>
        <fullName evidence="3">GerMN domain-containing protein</fullName>
    </recommendedName>
</protein>
<evidence type="ECO:0000256" key="2">
    <source>
        <dbReference type="SAM" id="SignalP"/>
    </source>
</evidence>
<dbReference type="Proteomes" id="UP000032633">
    <property type="component" value="Chromosome"/>
</dbReference>
<name>A0A0D5NM48_9BACL</name>
<feature type="region of interest" description="Disordered" evidence="1">
    <location>
        <begin position="32"/>
        <end position="61"/>
    </location>
</feature>
<dbReference type="STRING" id="1126833.VN24_17410"/>
<evidence type="ECO:0000256" key="1">
    <source>
        <dbReference type="SAM" id="MobiDB-lite"/>
    </source>
</evidence>
<sequence>MTIRYHWIRKAALAGALTLPLATAGCGFFSKETSQNIDPPPAEAQSGTQTTNAGAAAASADGQGAQSSMTVYLKDGNGYLAPVSLQTAEGTGISPGQRALELMVDDGPHASGLPQGFTAVLPKGTTVKSLHVDKNKLAVVEFSKSFTDYNPQDERSIVEAVTWTLTGISGIQKVELWCEGEKLSEMPVDGFPLDQPLTRAVGINLEQQQGTASRSTPVTLYFSAQTEAGDSYYVPVTRLVPRSGDSMLKTAMTQLIAGPLDSSALTGVMLPDVGVKDISASGDTVTVDLQDAQYKKGEKVPSEMLQAVVLSLTETSGASKVQIKLNGSSDYKDDNNASYSAPVSRPEHLNAFKS</sequence>
<dbReference type="PROSITE" id="PS51257">
    <property type="entry name" value="PROKAR_LIPOPROTEIN"/>
    <property type="match status" value="1"/>
</dbReference>
<dbReference type="RefSeq" id="WP_045671436.1">
    <property type="nucleotide sequence ID" value="NZ_CP011058.1"/>
</dbReference>
<evidence type="ECO:0000313" key="4">
    <source>
        <dbReference type="EMBL" id="AJY76008.1"/>
    </source>
</evidence>
<dbReference type="Pfam" id="PF10646">
    <property type="entry name" value="Germane"/>
    <property type="match status" value="2"/>
</dbReference>
<keyword evidence="5" id="KW-1185">Reference proteome</keyword>
<accession>A0A0D5NM48</accession>
<keyword evidence="2" id="KW-0732">Signal</keyword>
<reference evidence="5" key="2">
    <citation type="submission" date="2015-03" db="EMBL/GenBank/DDBJ databases">
        <title>Genome sequence of Paenibacillus beijingensis strain DSM 24997T.</title>
        <authorList>
            <person name="Kwak Y."/>
            <person name="Shin J.-H."/>
        </authorList>
    </citation>
    <scope>NUCLEOTIDE SEQUENCE [LARGE SCALE GENOMIC DNA]</scope>
    <source>
        <strain evidence="5">DSM 24997</strain>
    </source>
</reference>
<feature type="compositionally biased region" description="Basic and acidic residues" evidence="1">
    <location>
        <begin position="345"/>
        <end position="354"/>
    </location>
</feature>
<dbReference type="HOGENOM" id="CLU_059512_0_0_9"/>
<organism evidence="4 5">
    <name type="scientific">Paenibacillus beijingensis</name>
    <dbReference type="NCBI Taxonomy" id="1126833"/>
    <lineage>
        <taxon>Bacteria</taxon>
        <taxon>Bacillati</taxon>
        <taxon>Bacillota</taxon>
        <taxon>Bacilli</taxon>
        <taxon>Bacillales</taxon>
        <taxon>Paenibacillaceae</taxon>
        <taxon>Paenibacillus</taxon>
    </lineage>
</organism>
<dbReference type="AlphaFoldDB" id="A0A0D5NM48"/>
<feature type="compositionally biased region" description="Low complexity" evidence="1">
    <location>
        <begin position="44"/>
        <end position="61"/>
    </location>
</feature>
<feature type="domain" description="GerMN" evidence="3">
    <location>
        <begin position="248"/>
        <end position="334"/>
    </location>
</feature>
<feature type="signal peptide" evidence="2">
    <location>
        <begin position="1"/>
        <end position="24"/>
    </location>
</feature>
<dbReference type="InterPro" id="IPR019606">
    <property type="entry name" value="GerMN"/>
</dbReference>
<dbReference type="EMBL" id="CP011058">
    <property type="protein sequence ID" value="AJY76008.1"/>
    <property type="molecule type" value="Genomic_DNA"/>
</dbReference>
<feature type="chain" id="PRO_5039088844" description="GerMN domain-containing protein" evidence="2">
    <location>
        <begin position="25"/>
        <end position="354"/>
    </location>
</feature>
<feature type="domain" description="GerMN" evidence="3">
    <location>
        <begin position="96"/>
        <end position="187"/>
    </location>
</feature>
<dbReference type="OrthoDB" id="1715058at2"/>
<dbReference type="KEGG" id="pbj:VN24_17410"/>
<proteinExistence type="predicted"/>